<evidence type="ECO:0000256" key="2">
    <source>
        <dbReference type="ARBA" id="ARBA00022452"/>
    </source>
</evidence>
<evidence type="ECO:0000256" key="3">
    <source>
        <dbReference type="ARBA" id="ARBA00022692"/>
    </source>
</evidence>
<comment type="caution">
    <text evidence="7">The sequence shown here is derived from an EMBL/GenBank/DDBJ whole genome shotgun (WGS) entry which is preliminary data.</text>
</comment>
<proteinExistence type="predicted"/>
<dbReference type="InterPro" id="IPR051906">
    <property type="entry name" value="TolC-like"/>
</dbReference>
<keyword evidence="5" id="KW-0998">Cell outer membrane</keyword>
<evidence type="ECO:0000256" key="6">
    <source>
        <dbReference type="SAM" id="SignalP"/>
    </source>
</evidence>
<keyword evidence="8" id="KW-1185">Reference proteome</keyword>
<protein>
    <submittedName>
        <fullName evidence="7">TolC family protein</fullName>
    </submittedName>
</protein>
<dbReference type="SUPFAM" id="SSF56954">
    <property type="entry name" value="Outer membrane efflux proteins (OEP)"/>
    <property type="match status" value="1"/>
</dbReference>
<name>A0A4R5CEX5_9FLAO</name>
<dbReference type="Proteomes" id="UP000295479">
    <property type="component" value="Unassembled WGS sequence"/>
</dbReference>
<accession>A0A4R5CEX5</accession>
<dbReference type="GO" id="GO:0009279">
    <property type="term" value="C:cell outer membrane"/>
    <property type="evidence" value="ECO:0007669"/>
    <property type="project" value="UniProtKB-SubCell"/>
</dbReference>
<dbReference type="RefSeq" id="WP_132006937.1">
    <property type="nucleotide sequence ID" value="NZ_SMFK01000009.1"/>
</dbReference>
<keyword evidence="2" id="KW-1134">Transmembrane beta strand</keyword>
<evidence type="ECO:0000256" key="4">
    <source>
        <dbReference type="ARBA" id="ARBA00023136"/>
    </source>
</evidence>
<dbReference type="OrthoDB" id="976750at2"/>
<evidence type="ECO:0000313" key="7">
    <source>
        <dbReference type="EMBL" id="TDD95762.1"/>
    </source>
</evidence>
<dbReference type="EMBL" id="SMFK01000009">
    <property type="protein sequence ID" value="TDD95762.1"/>
    <property type="molecule type" value="Genomic_DNA"/>
</dbReference>
<evidence type="ECO:0000256" key="5">
    <source>
        <dbReference type="ARBA" id="ARBA00023237"/>
    </source>
</evidence>
<dbReference type="GO" id="GO:0015288">
    <property type="term" value="F:porin activity"/>
    <property type="evidence" value="ECO:0007669"/>
    <property type="project" value="TreeGrafter"/>
</dbReference>
<sequence length="426" mass="47904">MKLIIKIALAGLLLPLFATAQEKLTLVDCYTLANANYPLAKQIDLLQQKSILDIDVLNLGKLPKIDLNAQATYQSDVTGLPIPLPNVVPINKDQYRATLDVNQLLYNGGLIDANAKLKMLQSKTQQQQVEVNLYQIKTQINQLYFSVLLLQNQKSILLSKQDQLISKINEVKTGVKFGAILPSSEKVLEAEKLKINQQLVSIQFDKKRLLENLSALTFSTIAENVVLVQSIISVDFNLENNRPELKLFDFQNEQIEDSKNIVSKNKLPKINAFGQAGYGNPGLNMLDNSFQTFYIVGLKANWNVFDWNKSKTEKQMLSVSAAIVSTEKETFLLNNKLQLQVMENEIYKTEGIIKSDSEIITLREDVVKSMDAQLKNGVITSSEYLVEFTNLFEAKINQKTHEIQLDLAKANYQISKGIPLIPELGN</sequence>
<keyword evidence="3" id="KW-0812">Transmembrane</keyword>
<reference evidence="7 8" key="1">
    <citation type="submission" date="2019-03" db="EMBL/GenBank/DDBJ databases">
        <title>Flavobacterium AR-3-4 sp. nov. isolated from arctic soil.</title>
        <authorList>
            <person name="Chaudhary D.K."/>
        </authorList>
    </citation>
    <scope>NUCLEOTIDE SEQUENCE [LARGE SCALE GENOMIC DNA]</scope>
    <source>
        <strain evidence="7 8">AR-3-4</strain>
    </source>
</reference>
<gene>
    <name evidence="7" type="ORF">E0F76_13345</name>
</gene>
<dbReference type="GO" id="GO:1990281">
    <property type="term" value="C:efflux pump complex"/>
    <property type="evidence" value="ECO:0007669"/>
    <property type="project" value="TreeGrafter"/>
</dbReference>
<evidence type="ECO:0000313" key="8">
    <source>
        <dbReference type="Proteomes" id="UP000295479"/>
    </source>
</evidence>
<keyword evidence="4" id="KW-0472">Membrane</keyword>
<dbReference type="Gene3D" id="1.20.1600.10">
    <property type="entry name" value="Outer membrane efflux proteins (OEP)"/>
    <property type="match status" value="1"/>
</dbReference>
<comment type="subcellular location">
    <subcellularLocation>
        <location evidence="1">Cell outer membrane</location>
    </subcellularLocation>
</comment>
<feature type="chain" id="PRO_5020811589" evidence="6">
    <location>
        <begin position="21"/>
        <end position="426"/>
    </location>
</feature>
<organism evidence="7 8">
    <name type="scientific">Flavobacterium cellulosilyticum</name>
    <dbReference type="NCBI Taxonomy" id="2541731"/>
    <lineage>
        <taxon>Bacteria</taxon>
        <taxon>Pseudomonadati</taxon>
        <taxon>Bacteroidota</taxon>
        <taxon>Flavobacteriia</taxon>
        <taxon>Flavobacteriales</taxon>
        <taxon>Flavobacteriaceae</taxon>
        <taxon>Flavobacterium</taxon>
    </lineage>
</organism>
<dbReference type="PANTHER" id="PTHR30026:SF20">
    <property type="entry name" value="OUTER MEMBRANE PROTEIN TOLC"/>
    <property type="match status" value="1"/>
</dbReference>
<evidence type="ECO:0000256" key="1">
    <source>
        <dbReference type="ARBA" id="ARBA00004442"/>
    </source>
</evidence>
<feature type="signal peptide" evidence="6">
    <location>
        <begin position="1"/>
        <end position="20"/>
    </location>
</feature>
<dbReference type="GO" id="GO:0015562">
    <property type="term" value="F:efflux transmembrane transporter activity"/>
    <property type="evidence" value="ECO:0007669"/>
    <property type="project" value="InterPro"/>
</dbReference>
<dbReference type="PANTHER" id="PTHR30026">
    <property type="entry name" value="OUTER MEMBRANE PROTEIN TOLC"/>
    <property type="match status" value="1"/>
</dbReference>
<dbReference type="AlphaFoldDB" id="A0A4R5CEX5"/>
<keyword evidence="6" id="KW-0732">Signal</keyword>